<keyword evidence="2" id="KW-0812">Transmembrane</keyword>
<organism evidence="3 4">
    <name type="scientific">Hyaloscypha hepaticicola</name>
    <dbReference type="NCBI Taxonomy" id="2082293"/>
    <lineage>
        <taxon>Eukaryota</taxon>
        <taxon>Fungi</taxon>
        <taxon>Dikarya</taxon>
        <taxon>Ascomycota</taxon>
        <taxon>Pezizomycotina</taxon>
        <taxon>Leotiomycetes</taxon>
        <taxon>Helotiales</taxon>
        <taxon>Hyaloscyphaceae</taxon>
        <taxon>Hyaloscypha</taxon>
    </lineage>
</organism>
<sequence length="106" mass="11350">MALVTLRDGGGTARGYSDRGCGGGMPPRSGKNKKDQIDKPLLSYTLSLLLNWIVPFCLGTISCGMSHAVLLSFISSHASHVSLLLLPFYLSSPFPYLNFSSLCLAV</sequence>
<evidence type="ECO:0000313" key="4">
    <source>
        <dbReference type="Proteomes" id="UP000235672"/>
    </source>
</evidence>
<evidence type="ECO:0000256" key="1">
    <source>
        <dbReference type="SAM" id="MobiDB-lite"/>
    </source>
</evidence>
<keyword evidence="2" id="KW-1133">Transmembrane helix</keyword>
<dbReference type="EMBL" id="KZ613503">
    <property type="protein sequence ID" value="PMD16782.1"/>
    <property type="molecule type" value="Genomic_DNA"/>
</dbReference>
<reference evidence="3 4" key="1">
    <citation type="submission" date="2016-05" db="EMBL/GenBank/DDBJ databases">
        <title>A degradative enzymes factory behind the ericoid mycorrhizal symbiosis.</title>
        <authorList>
            <consortium name="DOE Joint Genome Institute"/>
            <person name="Martino E."/>
            <person name="Morin E."/>
            <person name="Grelet G."/>
            <person name="Kuo A."/>
            <person name="Kohler A."/>
            <person name="Daghino S."/>
            <person name="Barry K."/>
            <person name="Choi C."/>
            <person name="Cichocki N."/>
            <person name="Clum A."/>
            <person name="Copeland A."/>
            <person name="Hainaut M."/>
            <person name="Haridas S."/>
            <person name="Labutti K."/>
            <person name="Lindquist E."/>
            <person name="Lipzen A."/>
            <person name="Khouja H.-R."/>
            <person name="Murat C."/>
            <person name="Ohm R."/>
            <person name="Olson A."/>
            <person name="Spatafora J."/>
            <person name="Veneault-Fourrey C."/>
            <person name="Henrissat B."/>
            <person name="Grigoriev I."/>
            <person name="Martin F."/>
            <person name="Perotto S."/>
        </authorList>
    </citation>
    <scope>NUCLEOTIDE SEQUENCE [LARGE SCALE GENOMIC DNA]</scope>
    <source>
        <strain evidence="3 4">UAMH 7357</strain>
    </source>
</reference>
<accession>A0A2J6PRZ2</accession>
<keyword evidence="2" id="KW-0472">Membrane</keyword>
<name>A0A2J6PRZ2_9HELO</name>
<evidence type="ECO:0000256" key="2">
    <source>
        <dbReference type="SAM" id="Phobius"/>
    </source>
</evidence>
<gene>
    <name evidence="3" type="ORF">NA56DRAFT_302391</name>
</gene>
<feature type="region of interest" description="Disordered" evidence="1">
    <location>
        <begin position="1"/>
        <end position="36"/>
    </location>
</feature>
<protein>
    <submittedName>
        <fullName evidence="3">Uncharacterized protein</fullName>
    </submittedName>
</protein>
<dbReference type="Proteomes" id="UP000235672">
    <property type="component" value="Unassembled WGS sequence"/>
</dbReference>
<proteinExistence type="predicted"/>
<evidence type="ECO:0000313" key="3">
    <source>
        <dbReference type="EMBL" id="PMD16782.1"/>
    </source>
</evidence>
<feature type="transmembrane region" description="Helical" evidence="2">
    <location>
        <begin position="41"/>
        <end position="61"/>
    </location>
</feature>
<keyword evidence="4" id="KW-1185">Reference proteome</keyword>
<dbReference type="AlphaFoldDB" id="A0A2J6PRZ2"/>